<dbReference type="OrthoDB" id="2990422at2"/>
<dbReference type="InterPro" id="IPR047670">
    <property type="entry name" value="YfjT-like"/>
</dbReference>
<dbReference type="NCBIfam" id="NF040878">
    <property type="entry name" value="SE1561_fam"/>
    <property type="match status" value="1"/>
</dbReference>
<comment type="caution">
    <text evidence="1">The sequence shown here is derived from an EMBL/GenBank/DDBJ whole genome shotgun (WGS) entry which is preliminary data.</text>
</comment>
<evidence type="ECO:0000313" key="1">
    <source>
        <dbReference type="EMBL" id="PYZ96896.1"/>
    </source>
</evidence>
<reference evidence="1 2" key="1">
    <citation type="submission" date="2017-10" db="EMBL/GenBank/DDBJ databases">
        <title>Bacillus sp. nov., a halophilic bacterium isolated from a Yangshapao Lake.</title>
        <authorList>
            <person name="Wang H."/>
        </authorList>
    </citation>
    <scope>NUCLEOTIDE SEQUENCE [LARGE SCALE GENOMIC DNA]</scope>
    <source>
        <strain evidence="1 2">YSP-3</strain>
    </source>
</reference>
<proteinExistence type="predicted"/>
<keyword evidence="2" id="KW-1185">Reference proteome</keyword>
<evidence type="ECO:0000313" key="2">
    <source>
        <dbReference type="Proteomes" id="UP000248066"/>
    </source>
</evidence>
<dbReference type="RefSeq" id="WP_110520836.1">
    <property type="nucleotide sequence ID" value="NZ_PDOF01000002.1"/>
</dbReference>
<sequence>MGGPVYDKQEQMKYLHQRIELLMTMLDNINPEEAGVEDIDRIIDMLDDLERKAKQYRQDWDGKDA</sequence>
<name>A0A2W0H820_9BACI</name>
<accession>A0A2W0H820</accession>
<dbReference type="Proteomes" id="UP000248066">
    <property type="component" value="Unassembled WGS sequence"/>
</dbReference>
<dbReference type="EMBL" id="PDOF01000002">
    <property type="protein sequence ID" value="PYZ96896.1"/>
    <property type="molecule type" value="Genomic_DNA"/>
</dbReference>
<protein>
    <submittedName>
        <fullName evidence="1">Uncharacterized protein</fullName>
    </submittedName>
</protein>
<gene>
    <name evidence="1" type="ORF">CR205_14565</name>
</gene>
<organism evidence="1 2">
    <name type="scientific">Alteribacter lacisalsi</name>
    <dbReference type="NCBI Taxonomy" id="2045244"/>
    <lineage>
        <taxon>Bacteria</taxon>
        <taxon>Bacillati</taxon>
        <taxon>Bacillota</taxon>
        <taxon>Bacilli</taxon>
        <taxon>Bacillales</taxon>
        <taxon>Bacillaceae</taxon>
        <taxon>Alteribacter</taxon>
    </lineage>
</organism>
<dbReference type="AlphaFoldDB" id="A0A2W0H820"/>